<dbReference type="PANTHER" id="PTHR43483:SF3">
    <property type="entry name" value="MEMBRANE TRANSPORTER PROTEIN HI_0806-RELATED"/>
    <property type="match status" value="1"/>
</dbReference>
<reference evidence="7 8" key="1">
    <citation type="submission" date="2014-06" db="EMBL/GenBank/DDBJ databases">
        <title>Whole Genome Sequences of Three Symbiotic Endozoicomonas Bacteria.</title>
        <authorList>
            <person name="Neave M.J."/>
            <person name="Apprill A."/>
            <person name="Voolstra C.R."/>
        </authorList>
    </citation>
    <scope>NUCLEOTIDE SEQUENCE [LARGE SCALE GENOMIC DNA]</scope>
    <source>
        <strain evidence="7 8">DSM 22380</strain>
    </source>
</reference>
<dbReference type="AlphaFoldDB" id="A0A081K921"/>
<dbReference type="Pfam" id="PF01925">
    <property type="entry name" value="TauE"/>
    <property type="match status" value="1"/>
</dbReference>
<evidence type="ECO:0000256" key="2">
    <source>
        <dbReference type="ARBA" id="ARBA00009142"/>
    </source>
</evidence>
<feature type="transmembrane region" description="Helical" evidence="6">
    <location>
        <begin position="106"/>
        <end position="125"/>
    </location>
</feature>
<proteinExistence type="inferred from homology"/>
<gene>
    <name evidence="7" type="ORF">GV64_07740</name>
</gene>
<feature type="transmembrane region" description="Helical" evidence="6">
    <location>
        <begin position="137"/>
        <end position="162"/>
    </location>
</feature>
<feature type="transmembrane region" description="Helical" evidence="6">
    <location>
        <begin position="174"/>
        <end position="192"/>
    </location>
</feature>
<keyword evidence="3 6" id="KW-0812">Transmembrane</keyword>
<sequence>MLFLLYLVLGACAGVMAGLFGIGGGLIIVPVLIFSFKAQGMSSEVLTHMAVGTSLATMVITSLSSIKAHQDEGAVQWKIFTTLSIGILAGAFMGVYTAVHLSGHLLQKLLGVFAILVSAKMWFGFKVREGARIPGKVVLVSTGVVIGSVSSMFGIGGGTLSVPFLRRISLTMKQAVGTSAACGLPIALMGALSNMVLGENNPQLPALATGYVYWPAFLGIVLTSVLLARFGARLAHGLPAEKLQKMFAVFLFVVGAQFLV</sequence>
<keyword evidence="4 6" id="KW-1133">Transmembrane helix</keyword>
<protein>
    <recommendedName>
        <fullName evidence="6">Probable membrane transporter protein</fullName>
    </recommendedName>
</protein>
<dbReference type="eggNOG" id="COG0730">
    <property type="taxonomic scope" value="Bacteria"/>
</dbReference>
<dbReference type="PANTHER" id="PTHR43483">
    <property type="entry name" value="MEMBRANE TRANSPORTER PROTEIN HI_0806-RELATED"/>
    <property type="match status" value="1"/>
</dbReference>
<name>A0A081K921_9GAMM</name>
<evidence type="ECO:0000256" key="3">
    <source>
        <dbReference type="ARBA" id="ARBA00022692"/>
    </source>
</evidence>
<evidence type="ECO:0000256" key="1">
    <source>
        <dbReference type="ARBA" id="ARBA00004141"/>
    </source>
</evidence>
<comment type="similarity">
    <text evidence="2 6">Belongs to the 4-toluene sulfonate uptake permease (TSUP) (TC 2.A.102) family.</text>
</comment>
<evidence type="ECO:0000256" key="4">
    <source>
        <dbReference type="ARBA" id="ARBA00022989"/>
    </source>
</evidence>
<dbReference type="RefSeq" id="WP_020580755.1">
    <property type="nucleotide sequence ID" value="NZ_JOJP01000001.1"/>
</dbReference>
<feature type="transmembrane region" description="Helical" evidence="6">
    <location>
        <begin position="6"/>
        <end position="33"/>
    </location>
</feature>
<evidence type="ECO:0000256" key="6">
    <source>
        <dbReference type="RuleBase" id="RU363041"/>
    </source>
</evidence>
<dbReference type="InterPro" id="IPR002781">
    <property type="entry name" value="TM_pro_TauE-like"/>
</dbReference>
<dbReference type="EMBL" id="JOJP01000001">
    <property type="protein sequence ID" value="KEI70647.1"/>
    <property type="molecule type" value="Genomic_DNA"/>
</dbReference>
<dbReference type="Proteomes" id="UP000027997">
    <property type="component" value="Unassembled WGS sequence"/>
</dbReference>
<evidence type="ECO:0000256" key="5">
    <source>
        <dbReference type="ARBA" id="ARBA00023136"/>
    </source>
</evidence>
<keyword evidence="8" id="KW-1185">Reference proteome</keyword>
<feature type="transmembrane region" description="Helical" evidence="6">
    <location>
        <begin position="78"/>
        <end position="99"/>
    </location>
</feature>
<comment type="caution">
    <text evidence="7">The sequence shown here is derived from an EMBL/GenBank/DDBJ whole genome shotgun (WGS) entry which is preliminary data.</text>
</comment>
<evidence type="ECO:0000313" key="8">
    <source>
        <dbReference type="Proteomes" id="UP000027997"/>
    </source>
</evidence>
<organism evidence="7 8">
    <name type="scientific">Endozoicomonas elysicola</name>
    <dbReference type="NCBI Taxonomy" id="305900"/>
    <lineage>
        <taxon>Bacteria</taxon>
        <taxon>Pseudomonadati</taxon>
        <taxon>Pseudomonadota</taxon>
        <taxon>Gammaproteobacteria</taxon>
        <taxon>Oceanospirillales</taxon>
        <taxon>Endozoicomonadaceae</taxon>
        <taxon>Endozoicomonas</taxon>
    </lineage>
</organism>
<dbReference type="GO" id="GO:0005886">
    <property type="term" value="C:plasma membrane"/>
    <property type="evidence" value="ECO:0007669"/>
    <property type="project" value="UniProtKB-SubCell"/>
</dbReference>
<feature type="transmembrane region" description="Helical" evidence="6">
    <location>
        <begin position="45"/>
        <end position="66"/>
    </location>
</feature>
<feature type="transmembrane region" description="Helical" evidence="6">
    <location>
        <begin position="212"/>
        <end position="231"/>
    </location>
</feature>
<keyword evidence="5 6" id="KW-0472">Membrane</keyword>
<accession>A0A081K921</accession>
<evidence type="ECO:0000313" key="7">
    <source>
        <dbReference type="EMBL" id="KEI70647.1"/>
    </source>
</evidence>
<comment type="subcellular location">
    <subcellularLocation>
        <location evidence="6">Cell membrane</location>
        <topology evidence="6">Multi-pass membrane protein</topology>
    </subcellularLocation>
    <subcellularLocation>
        <location evidence="1">Membrane</location>
        <topology evidence="1">Multi-pass membrane protein</topology>
    </subcellularLocation>
</comment>
<keyword evidence="6" id="KW-1003">Cell membrane</keyword>